<dbReference type="Gene3D" id="1.10.10.60">
    <property type="entry name" value="Homeodomain-like"/>
    <property type="match status" value="1"/>
</dbReference>
<dbReference type="AlphaFoldDB" id="A0A1G9CKC8"/>
<gene>
    <name evidence="2" type="ORF">SAMN05660472_01489</name>
</gene>
<dbReference type="GO" id="GO:0006352">
    <property type="term" value="P:DNA-templated transcription initiation"/>
    <property type="evidence" value="ECO:0007669"/>
    <property type="project" value="InterPro"/>
</dbReference>
<dbReference type="RefSeq" id="WP_090552851.1">
    <property type="nucleotide sequence ID" value="NZ_FNFP01000002.1"/>
</dbReference>
<dbReference type="Pfam" id="PF08281">
    <property type="entry name" value="Sigma70_r4_2"/>
    <property type="match status" value="1"/>
</dbReference>
<evidence type="ECO:0000313" key="3">
    <source>
        <dbReference type="Proteomes" id="UP000198718"/>
    </source>
</evidence>
<keyword evidence="2" id="KW-0371">Homeobox</keyword>
<proteinExistence type="predicted"/>
<dbReference type="InterPro" id="IPR013324">
    <property type="entry name" value="RNA_pol_sigma_r3/r4-like"/>
</dbReference>
<name>A0A1G9CKC8_9FIRM</name>
<organism evidence="2 3">
    <name type="scientific">Natronincola ferrireducens</name>
    <dbReference type="NCBI Taxonomy" id="393762"/>
    <lineage>
        <taxon>Bacteria</taxon>
        <taxon>Bacillati</taxon>
        <taxon>Bacillota</taxon>
        <taxon>Clostridia</taxon>
        <taxon>Peptostreptococcales</taxon>
        <taxon>Natronincolaceae</taxon>
        <taxon>Natronincola</taxon>
    </lineage>
</organism>
<keyword evidence="3" id="KW-1185">Reference proteome</keyword>
<dbReference type="InterPro" id="IPR013249">
    <property type="entry name" value="RNA_pol_sigma70_r4_t2"/>
</dbReference>
<dbReference type="SUPFAM" id="SSF88659">
    <property type="entry name" value="Sigma3 and sigma4 domains of RNA polymerase sigma factors"/>
    <property type="match status" value="1"/>
</dbReference>
<protein>
    <submittedName>
        <fullName evidence="2">Homeodomain-like domain-containing protein</fullName>
    </submittedName>
</protein>
<reference evidence="2 3" key="1">
    <citation type="submission" date="2016-10" db="EMBL/GenBank/DDBJ databases">
        <authorList>
            <person name="de Groot N.N."/>
        </authorList>
    </citation>
    <scope>NUCLEOTIDE SEQUENCE [LARGE SCALE GENOMIC DNA]</scope>
    <source>
        <strain evidence="2 3">DSM 18346</strain>
    </source>
</reference>
<keyword evidence="2" id="KW-0238">DNA-binding</keyword>
<sequence>MKKELLIDIFKYHFLEKLSYREIAAKLNIDRRTVSRYVHIMEKNIQSLKDNPSPTGKSGDKTTHAYIFHDWEDYMEDIIAYKATRKKKALTPTTKKAIYRLTEVLNTTSPQRIYDFIYENYEEFQGTIVDGLTYSSIWRALQEKQNEDESTPKD</sequence>
<accession>A0A1G9CKC8</accession>
<feature type="domain" description="RNA polymerase sigma factor 70 region 4 type 2" evidence="1">
    <location>
        <begin position="9"/>
        <end position="39"/>
    </location>
</feature>
<dbReference type="GO" id="GO:0003677">
    <property type="term" value="F:DNA binding"/>
    <property type="evidence" value="ECO:0007669"/>
    <property type="project" value="UniProtKB-KW"/>
</dbReference>
<evidence type="ECO:0000259" key="1">
    <source>
        <dbReference type="Pfam" id="PF08281"/>
    </source>
</evidence>
<dbReference type="Proteomes" id="UP000198718">
    <property type="component" value="Unassembled WGS sequence"/>
</dbReference>
<dbReference type="EMBL" id="FNFP01000002">
    <property type="protein sequence ID" value="SDK52147.1"/>
    <property type="molecule type" value="Genomic_DNA"/>
</dbReference>
<evidence type="ECO:0000313" key="2">
    <source>
        <dbReference type="EMBL" id="SDK52147.1"/>
    </source>
</evidence>
<dbReference type="GO" id="GO:0016987">
    <property type="term" value="F:sigma factor activity"/>
    <property type="evidence" value="ECO:0007669"/>
    <property type="project" value="InterPro"/>
</dbReference>